<evidence type="ECO:0000259" key="1">
    <source>
        <dbReference type="PROSITE" id="PS50943"/>
    </source>
</evidence>
<dbReference type="Pfam" id="PF13560">
    <property type="entry name" value="HTH_31"/>
    <property type="match status" value="1"/>
</dbReference>
<evidence type="ECO:0000313" key="2">
    <source>
        <dbReference type="EMBL" id="NBI34664.1"/>
    </source>
</evidence>
<dbReference type="PROSITE" id="PS50943">
    <property type="entry name" value="HTH_CROC1"/>
    <property type="match status" value="1"/>
</dbReference>
<sequence>MVTELGKQLRSIRAQRGEYLMDMAKKVGLSPAMLSSVENGNRNVPKGFIERVGAIYQLTSAQIEELHRARAISDESVTVSLEGLSPDDRDLAISFARRFPALDERSKFTIAHMLAHTEADAENQR</sequence>
<comment type="caution">
    <text evidence="2">The sequence shown here is derived from an EMBL/GenBank/DDBJ whole genome shotgun (WGS) entry which is preliminary data.</text>
</comment>
<dbReference type="InterPro" id="IPR001387">
    <property type="entry name" value="Cro/C1-type_HTH"/>
</dbReference>
<dbReference type="CDD" id="cd00093">
    <property type="entry name" value="HTH_XRE"/>
    <property type="match status" value="1"/>
</dbReference>
<dbReference type="GO" id="GO:0003677">
    <property type="term" value="F:DNA binding"/>
    <property type="evidence" value="ECO:0007669"/>
    <property type="project" value="InterPro"/>
</dbReference>
<dbReference type="SMART" id="SM00530">
    <property type="entry name" value="HTH_XRE"/>
    <property type="match status" value="1"/>
</dbReference>
<dbReference type="Gene3D" id="1.10.260.40">
    <property type="entry name" value="lambda repressor-like DNA-binding domains"/>
    <property type="match status" value="1"/>
</dbReference>
<proteinExistence type="predicted"/>
<protein>
    <submittedName>
        <fullName evidence="2">Helix-turn-helix domain-containing protein</fullName>
    </submittedName>
</protein>
<dbReference type="SUPFAM" id="SSF47413">
    <property type="entry name" value="lambda repressor-like DNA-binding domains"/>
    <property type="match status" value="1"/>
</dbReference>
<accession>A0A7C9NAW8</accession>
<reference evidence="2" key="1">
    <citation type="submission" date="2018-08" db="EMBL/GenBank/DDBJ databases">
        <title>Murine metabolic-syndrome-specific gut microbial biobank.</title>
        <authorList>
            <person name="Liu C."/>
        </authorList>
    </citation>
    <scope>NUCLEOTIDE SEQUENCE [LARGE SCALE GENOMIC DNA]</scope>
    <source>
        <strain evidence="2">Z82</strain>
    </source>
</reference>
<gene>
    <name evidence="2" type="ORF">D1639_06395</name>
</gene>
<dbReference type="InterPro" id="IPR010982">
    <property type="entry name" value="Lambda_DNA-bd_dom_sf"/>
</dbReference>
<dbReference type="EMBL" id="QWKH01000039">
    <property type="protein sequence ID" value="NBI34664.1"/>
    <property type="molecule type" value="Genomic_DNA"/>
</dbReference>
<name>A0A7C9NAW8_9BACT</name>
<organism evidence="2">
    <name type="scientific">Muribaculaceae bacterium Z82</name>
    <dbReference type="NCBI Taxonomy" id="2304548"/>
    <lineage>
        <taxon>Bacteria</taxon>
        <taxon>Pseudomonadati</taxon>
        <taxon>Bacteroidota</taxon>
        <taxon>Bacteroidia</taxon>
        <taxon>Bacteroidales</taxon>
        <taxon>Muribaculaceae</taxon>
    </lineage>
</organism>
<feature type="domain" description="HTH cro/C1-type" evidence="1">
    <location>
        <begin position="22"/>
        <end position="63"/>
    </location>
</feature>
<dbReference type="AlphaFoldDB" id="A0A7C9NAW8"/>